<organism evidence="2">
    <name type="scientific">Rhizophora mucronata</name>
    <name type="common">Asiatic mangrove</name>
    <dbReference type="NCBI Taxonomy" id="61149"/>
    <lineage>
        <taxon>Eukaryota</taxon>
        <taxon>Viridiplantae</taxon>
        <taxon>Streptophyta</taxon>
        <taxon>Embryophyta</taxon>
        <taxon>Tracheophyta</taxon>
        <taxon>Spermatophyta</taxon>
        <taxon>Magnoliopsida</taxon>
        <taxon>eudicotyledons</taxon>
        <taxon>Gunneridae</taxon>
        <taxon>Pentapetalae</taxon>
        <taxon>rosids</taxon>
        <taxon>fabids</taxon>
        <taxon>Malpighiales</taxon>
        <taxon>Rhizophoraceae</taxon>
        <taxon>Rhizophora</taxon>
    </lineage>
</organism>
<protein>
    <submittedName>
        <fullName evidence="2">Uncharacterized protein</fullName>
    </submittedName>
</protein>
<evidence type="ECO:0000313" key="2">
    <source>
        <dbReference type="EMBL" id="MBW83451.1"/>
    </source>
</evidence>
<evidence type="ECO:0000256" key="1">
    <source>
        <dbReference type="SAM" id="MobiDB-lite"/>
    </source>
</evidence>
<dbReference type="AlphaFoldDB" id="A0A2P2IQF1"/>
<dbReference type="EMBL" id="GGEC01002968">
    <property type="protein sequence ID" value="MBW83451.1"/>
    <property type="molecule type" value="Transcribed_RNA"/>
</dbReference>
<feature type="compositionally biased region" description="Polar residues" evidence="1">
    <location>
        <begin position="1"/>
        <end position="11"/>
    </location>
</feature>
<accession>A0A2P2IQF1</accession>
<reference evidence="2" key="1">
    <citation type="submission" date="2018-02" db="EMBL/GenBank/DDBJ databases">
        <title>Rhizophora mucronata_Transcriptome.</title>
        <authorList>
            <person name="Meera S.P."/>
            <person name="Sreeshan A."/>
            <person name="Augustine A."/>
        </authorList>
    </citation>
    <scope>NUCLEOTIDE SEQUENCE</scope>
    <source>
        <tissue evidence="2">Leaf</tissue>
    </source>
</reference>
<proteinExistence type="predicted"/>
<name>A0A2P2IQF1_RHIMU</name>
<feature type="region of interest" description="Disordered" evidence="1">
    <location>
        <begin position="34"/>
        <end position="60"/>
    </location>
</feature>
<sequence>MSLSMFLSNSGFREEDSQRKKLVTHIPRKEGKLQVSNCELSKKSNKNIRDHHQFPQQSTT</sequence>
<feature type="region of interest" description="Disordered" evidence="1">
    <location>
        <begin position="1"/>
        <end position="21"/>
    </location>
</feature>